<evidence type="ECO:0000313" key="2">
    <source>
        <dbReference type="Proteomes" id="UP000001485"/>
    </source>
</evidence>
<organism evidence="1 2">
    <name type="scientific">Edwardsiella ictaluri (strain 93-146)</name>
    <dbReference type="NCBI Taxonomy" id="634503"/>
    <lineage>
        <taxon>Bacteria</taxon>
        <taxon>Pseudomonadati</taxon>
        <taxon>Pseudomonadota</taxon>
        <taxon>Gammaproteobacteria</taxon>
        <taxon>Enterobacterales</taxon>
        <taxon>Hafniaceae</taxon>
        <taxon>Edwardsiella</taxon>
    </lineage>
</organism>
<proteinExistence type="predicted"/>
<name>C5B860_EDWI9</name>
<sequence length="43" mass="4900">MLTSRNGNGALRTKSQCNNMNTKVNIIIKYDFATRNLNTLIKQ</sequence>
<dbReference type="KEGG" id="eic:NT01EI_1900"/>
<reference evidence="1 2" key="2">
    <citation type="journal article" date="2012" name="J. Bacteriol.">
        <title>Genome Sequence of Edwardsiella ictaluri 93-146, a Strain Associated with a Natural Channel Catfish Outbreak of Enteric Septicemia of Catfish.</title>
        <authorList>
            <person name="Williams M.L."/>
            <person name="Gillaspy A.F."/>
            <person name="Dyer D.W."/>
            <person name="Thune R.L."/>
            <person name="Waldbieser G.C."/>
            <person name="Schuster S.C."/>
            <person name="Gipson J."/>
            <person name="Zaitshik J."/>
            <person name="Landry C."/>
            <person name="Banes M.M."/>
            <person name="Lawrence M.L."/>
        </authorList>
    </citation>
    <scope>NUCLEOTIDE SEQUENCE [LARGE SCALE GENOMIC DNA]</scope>
    <source>
        <strain evidence="1 2">93-146</strain>
    </source>
</reference>
<gene>
    <name evidence="1" type="ordered locus">NT01EI_1900</name>
</gene>
<accession>C5B860</accession>
<evidence type="ECO:0000313" key="1">
    <source>
        <dbReference type="EMBL" id="ACR69076.1"/>
    </source>
</evidence>
<dbReference type="Proteomes" id="UP000001485">
    <property type="component" value="Chromosome"/>
</dbReference>
<reference evidence="2" key="1">
    <citation type="submission" date="2009-03" db="EMBL/GenBank/DDBJ databases">
        <title>Complete genome sequence of Edwardsiella ictaluri 93-146.</title>
        <authorList>
            <person name="Williams M.L."/>
            <person name="Gillaspy A.F."/>
            <person name="Dyer D.W."/>
            <person name="Thune R.L."/>
            <person name="Waldbieser G.C."/>
            <person name="Schuster S.C."/>
            <person name="Gipson J."/>
            <person name="Zaitshik J."/>
            <person name="Landry C."/>
            <person name="Lawrence M.L."/>
        </authorList>
    </citation>
    <scope>NUCLEOTIDE SEQUENCE [LARGE SCALE GENOMIC DNA]</scope>
    <source>
        <strain evidence="2">93-146</strain>
    </source>
</reference>
<protein>
    <submittedName>
        <fullName evidence="1">Uncharacterized protein</fullName>
    </submittedName>
</protein>
<dbReference type="HOGENOM" id="CLU_3232850_0_0_6"/>
<dbReference type="EMBL" id="CP001600">
    <property type="protein sequence ID" value="ACR69076.1"/>
    <property type="molecule type" value="Genomic_DNA"/>
</dbReference>
<dbReference type="AlphaFoldDB" id="C5B860"/>